<evidence type="ECO:0000313" key="1">
    <source>
        <dbReference type="EMBL" id="QSX77806.1"/>
    </source>
</evidence>
<reference evidence="1 2" key="1">
    <citation type="submission" date="2021-03" db="EMBL/GenBank/DDBJ databases">
        <title>Lysobacter sp. nov. isolated from soil of gangwondo yeongwol, south Korea.</title>
        <authorList>
            <person name="Kim K.R."/>
            <person name="Kim K.H."/>
            <person name="Jeon C.O."/>
        </authorList>
    </citation>
    <scope>NUCLEOTIDE SEQUENCE [LARGE SCALE GENOMIC DNA]</scope>
    <source>
        <strain evidence="1 2">R19</strain>
    </source>
</reference>
<sequence>MFHEGPLVGPSNHSSDHYFVAGLTQAFGRKDGSMTGLEILFAARDGRAISAKETTLVDLELSTVDSSEIPDNQVENVRDYISSELLFNQQTIPAEHRAALEKLFQELEGRG</sequence>
<organism evidence="1 2">
    <name type="scientific">Agrilutibacter solisilvae</name>
    <dbReference type="NCBI Taxonomy" id="2763317"/>
    <lineage>
        <taxon>Bacteria</taxon>
        <taxon>Pseudomonadati</taxon>
        <taxon>Pseudomonadota</taxon>
        <taxon>Gammaproteobacteria</taxon>
        <taxon>Lysobacterales</taxon>
        <taxon>Lysobacteraceae</taxon>
        <taxon>Agrilutibacter</taxon>
    </lineage>
</organism>
<accession>A0A974Y4I2</accession>
<evidence type="ECO:0000313" key="2">
    <source>
        <dbReference type="Proteomes" id="UP000639274"/>
    </source>
</evidence>
<dbReference type="AlphaFoldDB" id="A0A974Y4I2"/>
<name>A0A974Y4I2_9GAMM</name>
<dbReference type="RefSeq" id="WP_200615659.1">
    <property type="nucleotide sequence ID" value="NZ_CP071518.1"/>
</dbReference>
<proteinExistence type="predicted"/>
<dbReference type="KEGG" id="lsf:I8J32_013895"/>
<keyword evidence="2" id="KW-1185">Reference proteome</keyword>
<dbReference type="Proteomes" id="UP000639274">
    <property type="component" value="Chromosome"/>
</dbReference>
<gene>
    <name evidence="1" type="ORF">I8J32_013895</name>
</gene>
<dbReference type="EMBL" id="CP071518">
    <property type="protein sequence ID" value="QSX77806.1"/>
    <property type="molecule type" value="Genomic_DNA"/>
</dbReference>
<protein>
    <submittedName>
        <fullName evidence="1">Uncharacterized protein</fullName>
    </submittedName>
</protein>